<sequence length="34" mass="3832">MSDMRDANPDSGAVCYFLPNHYSDRCPVEFGSIH</sequence>
<dbReference type="KEGG" id="bnm:BALAC2494_02048"/>
<evidence type="ECO:0000313" key="1">
    <source>
        <dbReference type="EMBL" id="AEK30639.1"/>
    </source>
</evidence>
<proteinExistence type="predicted"/>
<gene>
    <name evidence="1" type="ORF">BALAC2494_02048</name>
</gene>
<protein>
    <submittedName>
        <fullName evidence="1">Uncharacterized protein</fullName>
    </submittedName>
</protein>
<evidence type="ECO:0000313" key="2">
    <source>
        <dbReference type="Proteomes" id="UP000008394"/>
    </source>
</evidence>
<dbReference type="EMBL" id="CP002915">
    <property type="protein sequence ID" value="AEK30639.1"/>
    <property type="molecule type" value="Genomic_DNA"/>
</dbReference>
<name>A0A806FKA4_BIFAN</name>
<dbReference type="AlphaFoldDB" id="A0A806FKA4"/>
<organism evidence="1 2">
    <name type="scientific">Bifidobacterium animalis subsp. lactis CNCM I-2494</name>
    <dbReference type="NCBI Taxonomy" id="1042403"/>
    <lineage>
        <taxon>Bacteria</taxon>
        <taxon>Bacillati</taxon>
        <taxon>Actinomycetota</taxon>
        <taxon>Actinomycetes</taxon>
        <taxon>Bifidobacteriales</taxon>
        <taxon>Bifidobacteriaceae</taxon>
        <taxon>Bifidobacterium</taxon>
    </lineage>
</organism>
<accession>A0A806FKA4</accession>
<dbReference type="Proteomes" id="UP000008394">
    <property type="component" value="Chromosome"/>
</dbReference>
<reference evidence="1 2" key="1">
    <citation type="journal article" date="2011" name="J. Bacteriol.">
        <title>Genome Sequence of the Probiotic Strain Bifidobacterium animalis subsp. lactis CNCM I-2494.</title>
        <authorList>
            <person name="Chervaux C."/>
            <person name="Grimaldi C."/>
            <person name="Bolotin A."/>
            <person name="Quinquis B."/>
            <person name="Legrain-Raspaud S."/>
            <person name="van Hylckama Vlieg J.E."/>
            <person name="Denariaz G."/>
            <person name="Smokvina T."/>
        </authorList>
    </citation>
    <scope>NUCLEOTIDE SEQUENCE [LARGE SCALE GENOMIC DNA]</scope>
    <source>
        <strain evidence="1 2">CNCM I-2494</strain>
    </source>
</reference>